<dbReference type="EMBL" id="JACHHJ010000002">
    <property type="protein sequence ID" value="MBB6449737.1"/>
    <property type="molecule type" value="Genomic_DNA"/>
</dbReference>
<accession>A0A841PLK2</accession>
<organism evidence="4 5">
    <name type="scientific">Geomicrobium halophilum</name>
    <dbReference type="NCBI Taxonomy" id="549000"/>
    <lineage>
        <taxon>Bacteria</taxon>
        <taxon>Bacillati</taxon>
        <taxon>Bacillota</taxon>
        <taxon>Bacilli</taxon>
        <taxon>Bacillales</taxon>
        <taxon>Geomicrobium</taxon>
    </lineage>
</organism>
<keyword evidence="1" id="KW-0235">DNA replication</keyword>
<dbReference type="RefSeq" id="WP_184403702.1">
    <property type="nucleotide sequence ID" value="NZ_JACHHJ010000002.1"/>
</dbReference>
<reference evidence="4 5" key="1">
    <citation type="submission" date="2020-08" db="EMBL/GenBank/DDBJ databases">
        <title>Genomic Encyclopedia of Type Strains, Phase IV (KMG-IV): sequencing the most valuable type-strain genomes for metagenomic binning, comparative biology and taxonomic classification.</title>
        <authorList>
            <person name="Goeker M."/>
        </authorList>
    </citation>
    <scope>NUCLEOTIDE SEQUENCE [LARGE SCALE GENOMIC DNA]</scope>
    <source>
        <strain evidence="4 5">DSM 21769</strain>
    </source>
</reference>
<gene>
    <name evidence="4" type="ORF">HNR44_001715</name>
</gene>
<dbReference type="Proteomes" id="UP000568839">
    <property type="component" value="Unassembled WGS sequence"/>
</dbReference>
<evidence type="ECO:0000313" key="4">
    <source>
        <dbReference type="EMBL" id="MBB6449737.1"/>
    </source>
</evidence>
<dbReference type="Gene3D" id="1.10.287.110">
    <property type="entry name" value="DnaJ domain"/>
    <property type="match status" value="1"/>
</dbReference>
<comment type="caution">
    <text evidence="4">The sequence shown here is derived from an EMBL/GenBank/DDBJ whole genome shotgun (WGS) entry which is preliminary data.</text>
</comment>
<evidence type="ECO:0000313" key="5">
    <source>
        <dbReference type="Proteomes" id="UP000568839"/>
    </source>
</evidence>
<keyword evidence="2" id="KW-0346">Stress response</keyword>
<keyword evidence="5" id="KW-1185">Reference proteome</keyword>
<evidence type="ECO:0000256" key="2">
    <source>
        <dbReference type="ARBA" id="ARBA00023016"/>
    </source>
</evidence>
<dbReference type="GO" id="GO:0006260">
    <property type="term" value="P:DNA replication"/>
    <property type="evidence" value="ECO:0007669"/>
    <property type="project" value="UniProtKB-KW"/>
</dbReference>
<feature type="domain" description="J" evidence="3">
    <location>
        <begin position="1"/>
        <end position="60"/>
    </location>
</feature>
<dbReference type="InterPro" id="IPR036869">
    <property type="entry name" value="J_dom_sf"/>
</dbReference>
<sequence>MKFFHSVTSEEELKKEYRRLCKKHHPDQGGQEVNFIQLKEEYEQIAKKFNKDHNETDQYMKIVDALIKYHSIDIEIIGTWIWVTGETYPIKEDLKGLDFKFAKRKKAWYWHQGDYKKHHRKNYSLDEIRNMHERKTIKKKNYYVEAK</sequence>
<name>A0A841PLK2_9BACL</name>
<dbReference type="PROSITE" id="PS50076">
    <property type="entry name" value="DNAJ_2"/>
    <property type="match status" value="1"/>
</dbReference>
<keyword evidence="4" id="KW-0238">DNA-binding</keyword>
<dbReference type="CDD" id="cd06257">
    <property type="entry name" value="DnaJ"/>
    <property type="match status" value="1"/>
</dbReference>
<proteinExistence type="predicted"/>
<evidence type="ECO:0000256" key="1">
    <source>
        <dbReference type="ARBA" id="ARBA00022705"/>
    </source>
</evidence>
<dbReference type="InterPro" id="IPR001623">
    <property type="entry name" value="DnaJ_domain"/>
</dbReference>
<dbReference type="SUPFAM" id="SSF46565">
    <property type="entry name" value="Chaperone J-domain"/>
    <property type="match status" value="1"/>
</dbReference>
<dbReference type="AlphaFoldDB" id="A0A841PLK2"/>
<protein>
    <submittedName>
        <fullName evidence="4">Curved DNA-binding protein CbpA</fullName>
    </submittedName>
</protein>
<evidence type="ECO:0000259" key="3">
    <source>
        <dbReference type="PROSITE" id="PS50076"/>
    </source>
</evidence>
<dbReference type="GO" id="GO:0003677">
    <property type="term" value="F:DNA binding"/>
    <property type="evidence" value="ECO:0007669"/>
    <property type="project" value="UniProtKB-KW"/>
</dbReference>